<feature type="compositionally biased region" description="Basic and acidic residues" evidence="13">
    <location>
        <begin position="232"/>
        <end position="244"/>
    </location>
</feature>
<name>A0A8T0TT60_PANVG</name>
<dbReference type="CDD" id="cd00143">
    <property type="entry name" value="PP2Cc"/>
    <property type="match status" value="1"/>
</dbReference>
<keyword evidence="5" id="KW-0479">Metal-binding</keyword>
<accession>A0A8T0TT60</accession>
<dbReference type="GO" id="GO:0046872">
    <property type="term" value="F:metal ion binding"/>
    <property type="evidence" value="ECO:0007669"/>
    <property type="project" value="UniProtKB-KW"/>
</dbReference>
<dbReference type="Pfam" id="PF00481">
    <property type="entry name" value="PP2C"/>
    <property type="match status" value="1"/>
</dbReference>
<dbReference type="InterPro" id="IPR015655">
    <property type="entry name" value="PP2C"/>
</dbReference>
<dbReference type="OrthoDB" id="10264738at2759"/>
<evidence type="ECO:0000313" key="15">
    <source>
        <dbReference type="EMBL" id="KAG2611964.1"/>
    </source>
</evidence>
<protein>
    <recommendedName>
        <fullName evidence="4">protein-serine/threonine phosphatase</fullName>
        <ecNumber evidence="4">3.1.3.16</ecNumber>
    </recommendedName>
</protein>
<evidence type="ECO:0000259" key="14">
    <source>
        <dbReference type="PROSITE" id="PS51746"/>
    </source>
</evidence>
<evidence type="ECO:0000256" key="1">
    <source>
        <dbReference type="ARBA" id="ARBA00001936"/>
    </source>
</evidence>
<keyword evidence="7" id="KW-0460">Magnesium</keyword>
<evidence type="ECO:0000256" key="10">
    <source>
        <dbReference type="ARBA" id="ARBA00047761"/>
    </source>
</evidence>
<dbReference type="PROSITE" id="PS01032">
    <property type="entry name" value="PPM_1"/>
    <property type="match status" value="1"/>
</dbReference>
<evidence type="ECO:0000256" key="6">
    <source>
        <dbReference type="ARBA" id="ARBA00022801"/>
    </source>
</evidence>
<sequence length="355" mass="38180">MARATALRGLVGIAAAGGRRVRSCGQRWDAGWRGFRAGPSGGRAAAAGPRRSSPSRSSAASAARQAGSLRGVAAAAGRKGWVSGGFESEDGKVTCGYSSYIGRRPTMEDCYAIKLTKVDGQPVNLFGVFDGHGGNLAAEYLKDNLFQNLMKQPDFLTDTKLAISRTFLETDGDILETISSSFRDDGSTALAAVLIGKRLYVANVGDSRAVASKASKGKVAARKKRPKPVPLSKDHKPNRKDERKRIEDAGGVVIWDDTWRVGGILAMSRAFGNRMLKEYVIAEPDIQEEDVNSDLEYLILATDGLWDVVRNEDAVALLKAEDGPQAAAVKLTEIAYSRHSADNITCVVVQFHHNK</sequence>
<evidence type="ECO:0000256" key="13">
    <source>
        <dbReference type="SAM" id="MobiDB-lite"/>
    </source>
</evidence>
<keyword evidence="8 12" id="KW-0904">Protein phosphatase</keyword>
<evidence type="ECO:0000256" key="9">
    <source>
        <dbReference type="ARBA" id="ARBA00023211"/>
    </source>
</evidence>
<comment type="cofactor">
    <cofactor evidence="2">
        <name>Mg(2+)</name>
        <dbReference type="ChEBI" id="CHEBI:18420"/>
    </cofactor>
</comment>
<evidence type="ECO:0000313" key="16">
    <source>
        <dbReference type="Proteomes" id="UP000823388"/>
    </source>
</evidence>
<comment type="cofactor">
    <cofactor evidence="1">
        <name>Mn(2+)</name>
        <dbReference type="ChEBI" id="CHEBI:29035"/>
    </cofactor>
</comment>
<dbReference type="AlphaFoldDB" id="A0A8T0TT60"/>
<dbReference type="GO" id="GO:0004722">
    <property type="term" value="F:protein serine/threonine phosphatase activity"/>
    <property type="evidence" value="ECO:0007669"/>
    <property type="project" value="UniProtKB-EC"/>
</dbReference>
<gene>
    <name evidence="15" type="ORF">PVAP13_4KG253800</name>
</gene>
<feature type="region of interest" description="Disordered" evidence="13">
    <location>
        <begin position="214"/>
        <end position="244"/>
    </location>
</feature>
<evidence type="ECO:0000256" key="7">
    <source>
        <dbReference type="ARBA" id="ARBA00022842"/>
    </source>
</evidence>
<dbReference type="SMART" id="SM00332">
    <property type="entry name" value="PP2Cc"/>
    <property type="match status" value="1"/>
</dbReference>
<comment type="similarity">
    <text evidence="3 12">Belongs to the PP2C family.</text>
</comment>
<dbReference type="PANTHER" id="PTHR47992">
    <property type="entry name" value="PROTEIN PHOSPHATASE"/>
    <property type="match status" value="1"/>
</dbReference>
<proteinExistence type="inferred from homology"/>
<reference evidence="15" key="1">
    <citation type="submission" date="2020-05" db="EMBL/GenBank/DDBJ databases">
        <title>WGS assembly of Panicum virgatum.</title>
        <authorList>
            <person name="Lovell J.T."/>
            <person name="Jenkins J."/>
            <person name="Shu S."/>
            <person name="Juenger T.E."/>
            <person name="Schmutz J."/>
        </authorList>
    </citation>
    <scope>NUCLEOTIDE SEQUENCE</scope>
    <source>
        <strain evidence="15">AP13</strain>
    </source>
</reference>
<evidence type="ECO:0000256" key="8">
    <source>
        <dbReference type="ARBA" id="ARBA00022912"/>
    </source>
</evidence>
<evidence type="ECO:0000256" key="5">
    <source>
        <dbReference type="ARBA" id="ARBA00022723"/>
    </source>
</evidence>
<feature type="region of interest" description="Disordered" evidence="13">
    <location>
        <begin position="35"/>
        <end position="64"/>
    </location>
</feature>
<comment type="catalytic activity">
    <reaction evidence="11">
        <text>O-phospho-L-threonyl-[protein] + H2O = L-threonyl-[protein] + phosphate</text>
        <dbReference type="Rhea" id="RHEA:47004"/>
        <dbReference type="Rhea" id="RHEA-COMP:11060"/>
        <dbReference type="Rhea" id="RHEA-COMP:11605"/>
        <dbReference type="ChEBI" id="CHEBI:15377"/>
        <dbReference type="ChEBI" id="CHEBI:30013"/>
        <dbReference type="ChEBI" id="CHEBI:43474"/>
        <dbReference type="ChEBI" id="CHEBI:61977"/>
        <dbReference type="EC" id="3.1.3.16"/>
    </reaction>
</comment>
<dbReference type="PROSITE" id="PS51746">
    <property type="entry name" value="PPM_2"/>
    <property type="match status" value="1"/>
</dbReference>
<feature type="domain" description="PPM-type phosphatase" evidence="14">
    <location>
        <begin position="94"/>
        <end position="351"/>
    </location>
</feature>
<dbReference type="Proteomes" id="UP000823388">
    <property type="component" value="Chromosome 4K"/>
</dbReference>
<evidence type="ECO:0000256" key="4">
    <source>
        <dbReference type="ARBA" id="ARBA00013081"/>
    </source>
</evidence>
<dbReference type="InterPro" id="IPR000222">
    <property type="entry name" value="PP2C_BS"/>
</dbReference>
<dbReference type="SUPFAM" id="SSF81606">
    <property type="entry name" value="PP2C-like"/>
    <property type="match status" value="1"/>
</dbReference>
<keyword evidence="6 12" id="KW-0378">Hydrolase</keyword>
<dbReference type="EMBL" id="CM029043">
    <property type="protein sequence ID" value="KAG2611964.1"/>
    <property type="molecule type" value="Genomic_DNA"/>
</dbReference>
<evidence type="ECO:0000256" key="12">
    <source>
        <dbReference type="RuleBase" id="RU003465"/>
    </source>
</evidence>
<organism evidence="15 16">
    <name type="scientific">Panicum virgatum</name>
    <name type="common">Blackwell switchgrass</name>
    <dbReference type="NCBI Taxonomy" id="38727"/>
    <lineage>
        <taxon>Eukaryota</taxon>
        <taxon>Viridiplantae</taxon>
        <taxon>Streptophyta</taxon>
        <taxon>Embryophyta</taxon>
        <taxon>Tracheophyta</taxon>
        <taxon>Spermatophyta</taxon>
        <taxon>Magnoliopsida</taxon>
        <taxon>Liliopsida</taxon>
        <taxon>Poales</taxon>
        <taxon>Poaceae</taxon>
        <taxon>PACMAD clade</taxon>
        <taxon>Panicoideae</taxon>
        <taxon>Panicodae</taxon>
        <taxon>Paniceae</taxon>
        <taxon>Panicinae</taxon>
        <taxon>Panicum</taxon>
        <taxon>Panicum sect. Hiantes</taxon>
    </lineage>
</organism>
<evidence type="ECO:0000256" key="2">
    <source>
        <dbReference type="ARBA" id="ARBA00001946"/>
    </source>
</evidence>
<keyword evidence="9" id="KW-0464">Manganese</keyword>
<keyword evidence="16" id="KW-1185">Reference proteome</keyword>
<dbReference type="EC" id="3.1.3.16" evidence="4"/>
<feature type="compositionally biased region" description="Basic residues" evidence="13">
    <location>
        <begin position="215"/>
        <end position="227"/>
    </location>
</feature>
<dbReference type="InterPro" id="IPR001932">
    <property type="entry name" value="PPM-type_phosphatase-like_dom"/>
</dbReference>
<evidence type="ECO:0000256" key="11">
    <source>
        <dbReference type="ARBA" id="ARBA00048336"/>
    </source>
</evidence>
<comment type="caution">
    <text evidence="15">The sequence shown here is derived from an EMBL/GenBank/DDBJ whole genome shotgun (WGS) entry which is preliminary data.</text>
</comment>
<evidence type="ECO:0000256" key="3">
    <source>
        <dbReference type="ARBA" id="ARBA00006702"/>
    </source>
</evidence>
<dbReference type="InterPro" id="IPR036457">
    <property type="entry name" value="PPM-type-like_dom_sf"/>
</dbReference>
<comment type="catalytic activity">
    <reaction evidence="10">
        <text>O-phospho-L-seryl-[protein] + H2O = L-seryl-[protein] + phosphate</text>
        <dbReference type="Rhea" id="RHEA:20629"/>
        <dbReference type="Rhea" id="RHEA-COMP:9863"/>
        <dbReference type="Rhea" id="RHEA-COMP:11604"/>
        <dbReference type="ChEBI" id="CHEBI:15377"/>
        <dbReference type="ChEBI" id="CHEBI:29999"/>
        <dbReference type="ChEBI" id="CHEBI:43474"/>
        <dbReference type="ChEBI" id="CHEBI:83421"/>
        <dbReference type="EC" id="3.1.3.16"/>
    </reaction>
</comment>
<dbReference type="Gene3D" id="3.60.40.10">
    <property type="entry name" value="PPM-type phosphatase domain"/>
    <property type="match status" value="1"/>
</dbReference>